<dbReference type="Proteomes" id="UP000007435">
    <property type="component" value="Chromosome"/>
</dbReference>
<name>E4RWP9_LEAB4</name>
<evidence type="ECO:0000256" key="7">
    <source>
        <dbReference type="SAM" id="Phobius"/>
    </source>
</evidence>
<keyword evidence="4 7" id="KW-0812">Transmembrane</keyword>
<reference evidence="9 10" key="2">
    <citation type="journal article" date="2011" name="Stand. Genomic Sci.">
        <title>Complete genome sequence of Leadbetterella byssophila type strain (4M15).</title>
        <authorList>
            <person name="Abt B."/>
            <person name="Teshima H."/>
            <person name="Lucas S."/>
            <person name="Lapidus A."/>
            <person name="Del Rio T.G."/>
            <person name="Nolan M."/>
            <person name="Tice H."/>
            <person name="Cheng J.F."/>
            <person name="Pitluck S."/>
            <person name="Liolios K."/>
            <person name="Pagani I."/>
            <person name="Ivanova N."/>
            <person name="Mavromatis K."/>
            <person name="Pati A."/>
            <person name="Tapia R."/>
            <person name="Han C."/>
            <person name="Goodwin L."/>
            <person name="Chen A."/>
            <person name="Palaniappan K."/>
            <person name="Land M."/>
            <person name="Hauser L."/>
            <person name="Chang Y.J."/>
            <person name="Jeffries C.D."/>
            <person name="Rohde M."/>
            <person name="Goker M."/>
            <person name="Tindall B.J."/>
            <person name="Detter J.C."/>
            <person name="Woyke T."/>
            <person name="Bristow J."/>
            <person name="Eisen J.A."/>
            <person name="Markowitz V."/>
            <person name="Hugenholtz P."/>
            <person name="Klenk H.P."/>
            <person name="Kyrpides N.C."/>
        </authorList>
    </citation>
    <scope>NUCLEOTIDE SEQUENCE [LARGE SCALE GENOMIC DNA]</scope>
    <source>
        <strain evidence="10">DSM 17132 / JCM 16389 / KACC 11308 / NBRC 106382 / 4M15</strain>
    </source>
</reference>
<keyword evidence="5 7" id="KW-1133">Transmembrane helix</keyword>
<feature type="domain" description="Glycosyltransferase 2-like" evidence="8">
    <location>
        <begin position="5"/>
        <end position="135"/>
    </location>
</feature>
<proteinExistence type="predicted"/>
<feature type="transmembrane region" description="Helical" evidence="7">
    <location>
        <begin position="203"/>
        <end position="220"/>
    </location>
</feature>
<evidence type="ECO:0000256" key="4">
    <source>
        <dbReference type="ARBA" id="ARBA00022692"/>
    </source>
</evidence>
<dbReference type="EMBL" id="CP002305">
    <property type="protein sequence ID" value="ADQ16218.1"/>
    <property type="molecule type" value="Genomic_DNA"/>
</dbReference>
<evidence type="ECO:0000256" key="3">
    <source>
        <dbReference type="ARBA" id="ARBA00022679"/>
    </source>
</evidence>
<evidence type="ECO:0000256" key="5">
    <source>
        <dbReference type="ARBA" id="ARBA00022989"/>
    </source>
</evidence>
<sequence>MKIKIILPVFNDWEALRLLIEKTYQLYHGKPYHISFLAVDDCSSIPYNKEDFKDYDLEVLHLISNQGHQRAIAIGLSYFADHNDADKVIVMDSDGEDQPEHIEALLEKAEQEPEKIIFAQRKKRTESLLFRVFYKIYKFVFKLLTGNIITFGNYSLIPAKQVKKLANVSELWNHYPGAIIRSRLPFDSIPLDRGTRLAGKSKMNFSSLVLHGMSAVSVFVDVTAVRIVMFAAFMIISSVVGVLIVLYFKYVLGQATPGWATSVISGLFIVFIQGFFIAMFILFMVLSSRRYTSFIPYFGYKKFIDFVE</sequence>
<dbReference type="STRING" id="649349.Lbys_0443"/>
<keyword evidence="2" id="KW-0328">Glycosyltransferase</keyword>
<reference key="1">
    <citation type="submission" date="2010-11" db="EMBL/GenBank/DDBJ databases">
        <title>The complete genome of Leadbetterella byssophila DSM 17132.</title>
        <authorList>
            <consortium name="US DOE Joint Genome Institute (JGI-PGF)"/>
            <person name="Lucas S."/>
            <person name="Copeland A."/>
            <person name="Lapidus A."/>
            <person name="Glavina del Rio T."/>
            <person name="Dalin E."/>
            <person name="Tice H."/>
            <person name="Bruce D."/>
            <person name="Goodwin L."/>
            <person name="Pitluck S."/>
            <person name="Kyrpides N."/>
            <person name="Mavromatis K."/>
            <person name="Ivanova N."/>
            <person name="Teshima H."/>
            <person name="Brettin T."/>
            <person name="Detter J.C."/>
            <person name="Han C."/>
            <person name="Tapia R."/>
            <person name="Land M."/>
            <person name="Hauser L."/>
            <person name="Markowitz V."/>
            <person name="Cheng J.-F."/>
            <person name="Hugenholtz P."/>
            <person name="Woyke T."/>
            <person name="Wu D."/>
            <person name="Tindall B."/>
            <person name="Pomrenke H.G."/>
            <person name="Brambilla E."/>
            <person name="Klenk H.-P."/>
            <person name="Eisen J.A."/>
        </authorList>
    </citation>
    <scope>NUCLEOTIDE SEQUENCE [LARGE SCALE GENOMIC DNA]</scope>
    <source>
        <strain>DSM 17132</strain>
    </source>
</reference>
<protein>
    <submittedName>
        <fullName evidence="9">Glycosyl transferase family 2</fullName>
    </submittedName>
</protein>
<evidence type="ECO:0000256" key="1">
    <source>
        <dbReference type="ARBA" id="ARBA00004141"/>
    </source>
</evidence>
<dbReference type="PANTHER" id="PTHR48090">
    <property type="entry name" value="UNDECAPRENYL-PHOSPHATE 4-DEOXY-4-FORMAMIDO-L-ARABINOSE TRANSFERASE-RELATED"/>
    <property type="match status" value="1"/>
</dbReference>
<dbReference type="GO" id="GO:0005886">
    <property type="term" value="C:plasma membrane"/>
    <property type="evidence" value="ECO:0007669"/>
    <property type="project" value="TreeGrafter"/>
</dbReference>
<evidence type="ECO:0000313" key="9">
    <source>
        <dbReference type="EMBL" id="ADQ16218.1"/>
    </source>
</evidence>
<feature type="transmembrane region" description="Helical" evidence="7">
    <location>
        <begin position="227"/>
        <end position="248"/>
    </location>
</feature>
<dbReference type="PANTHER" id="PTHR48090:SF1">
    <property type="entry name" value="PROPHAGE BACTOPRENOL GLUCOSYL TRANSFERASE HOMOLOG"/>
    <property type="match status" value="1"/>
</dbReference>
<dbReference type="Gene3D" id="3.90.550.10">
    <property type="entry name" value="Spore Coat Polysaccharide Biosynthesis Protein SpsA, Chain A"/>
    <property type="match status" value="1"/>
</dbReference>
<dbReference type="RefSeq" id="WP_013407272.1">
    <property type="nucleotide sequence ID" value="NC_014655.1"/>
</dbReference>
<dbReference type="eggNOG" id="COG0463">
    <property type="taxonomic scope" value="Bacteria"/>
</dbReference>
<dbReference type="InterPro" id="IPR001173">
    <property type="entry name" value="Glyco_trans_2-like"/>
</dbReference>
<dbReference type="Pfam" id="PF00535">
    <property type="entry name" value="Glycos_transf_2"/>
    <property type="match status" value="1"/>
</dbReference>
<dbReference type="SUPFAM" id="SSF53448">
    <property type="entry name" value="Nucleotide-diphospho-sugar transferases"/>
    <property type="match status" value="1"/>
</dbReference>
<accession>E4RWP9</accession>
<evidence type="ECO:0000313" key="10">
    <source>
        <dbReference type="Proteomes" id="UP000007435"/>
    </source>
</evidence>
<keyword evidence="6 7" id="KW-0472">Membrane</keyword>
<dbReference type="AlphaFoldDB" id="E4RWP9"/>
<keyword evidence="10" id="KW-1185">Reference proteome</keyword>
<gene>
    <name evidence="9" type="ordered locus">Lbys_0443</name>
</gene>
<evidence type="ECO:0000256" key="6">
    <source>
        <dbReference type="ARBA" id="ARBA00023136"/>
    </source>
</evidence>
<dbReference type="InterPro" id="IPR029044">
    <property type="entry name" value="Nucleotide-diphossugar_trans"/>
</dbReference>
<keyword evidence="3 9" id="KW-0808">Transferase</keyword>
<dbReference type="InterPro" id="IPR050256">
    <property type="entry name" value="Glycosyltransferase_2"/>
</dbReference>
<dbReference type="KEGG" id="lby:Lbys_0443"/>
<dbReference type="HOGENOM" id="CLU_078483_0_0_10"/>
<organism evidence="9 10">
    <name type="scientific">Leadbetterella byssophila (strain DSM 17132 / JCM 16389 / KACC 11308 / NBRC 106382 / 4M15)</name>
    <dbReference type="NCBI Taxonomy" id="649349"/>
    <lineage>
        <taxon>Bacteria</taxon>
        <taxon>Pseudomonadati</taxon>
        <taxon>Bacteroidota</taxon>
        <taxon>Cytophagia</taxon>
        <taxon>Cytophagales</taxon>
        <taxon>Leadbetterellaceae</taxon>
        <taxon>Leadbetterella</taxon>
    </lineage>
</organism>
<dbReference type="OrthoDB" id="9807778at2"/>
<feature type="transmembrane region" description="Helical" evidence="7">
    <location>
        <begin position="260"/>
        <end position="286"/>
    </location>
</feature>
<comment type="subcellular location">
    <subcellularLocation>
        <location evidence="1">Membrane</location>
        <topology evidence="1">Multi-pass membrane protein</topology>
    </subcellularLocation>
</comment>
<dbReference type="CAZy" id="GT2">
    <property type="family name" value="Glycosyltransferase Family 2"/>
</dbReference>
<evidence type="ECO:0000256" key="2">
    <source>
        <dbReference type="ARBA" id="ARBA00022676"/>
    </source>
</evidence>
<evidence type="ECO:0000259" key="8">
    <source>
        <dbReference type="Pfam" id="PF00535"/>
    </source>
</evidence>
<dbReference type="GO" id="GO:0016757">
    <property type="term" value="F:glycosyltransferase activity"/>
    <property type="evidence" value="ECO:0007669"/>
    <property type="project" value="UniProtKB-KW"/>
</dbReference>